<proteinExistence type="predicted"/>
<organism evidence="2 3">
    <name type="scientific">Dongia soli</name>
    <dbReference type="NCBI Taxonomy" id="600628"/>
    <lineage>
        <taxon>Bacteria</taxon>
        <taxon>Pseudomonadati</taxon>
        <taxon>Pseudomonadota</taxon>
        <taxon>Alphaproteobacteria</taxon>
        <taxon>Rhodospirillales</taxon>
        <taxon>Dongiaceae</taxon>
        <taxon>Dongia</taxon>
    </lineage>
</organism>
<name>A0ABU5E6T5_9PROT</name>
<dbReference type="EMBL" id="JAXCLW010000001">
    <property type="protein sequence ID" value="MDY0881749.1"/>
    <property type="molecule type" value="Genomic_DNA"/>
</dbReference>
<protein>
    <submittedName>
        <fullName evidence="2">VOC family protein</fullName>
    </submittedName>
</protein>
<dbReference type="SUPFAM" id="SSF54593">
    <property type="entry name" value="Glyoxalase/Bleomycin resistance protein/Dihydroxybiphenyl dioxygenase"/>
    <property type="match status" value="1"/>
</dbReference>
<evidence type="ECO:0000259" key="1">
    <source>
        <dbReference type="PROSITE" id="PS51819"/>
    </source>
</evidence>
<keyword evidence="3" id="KW-1185">Reference proteome</keyword>
<evidence type="ECO:0000313" key="3">
    <source>
        <dbReference type="Proteomes" id="UP001279642"/>
    </source>
</evidence>
<dbReference type="CDD" id="cd07262">
    <property type="entry name" value="VOC_like"/>
    <property type="match status" value="1"/>
</dbReference>
<dbReference type="InterPro" id="IPR037523">
    <property type="entry name" value="VOC_core"/>
</dbReference>
<dbReference type="PANTHER" id="PTHR35006">
    <property type="entry name" value="GLYOXALASE FAMILY PROTEIN (AFU_ORTHOLOGUE AFUA_5G14830)"/>
    <property type="match status" value="1"/>
</dbReference>
<dbReference type="Pfam" id="PF00903">
    <property type="entry name" value="Glyoxalase"/>
    <property type="match status" value="1"/>
</dbReference>
<dbReference type="PROSITE" id="PS51819">
    <property type="entry name" value="VOC"/>
    <property type="match status" value="1"/>
</dbReference>
<feature type="domain" description="VOC" evidence="1">
    <location>
        <begin position="1"/>
        <end position="131"/>
    </location>
</feature>
<dbReference type="InterPro" id="IPR029068">
    <property type="entry name" value="Glyas_Bleomycin-R_OHBP_Dase"/>
</dbReference>
<comment type="caution">
    <text evidence="2">The sequence shown here is derived from an EMBL/GenBank/DDBJ whole genome shotgun (WGS) entry which is preliminary data.</text>
</comment>
<dbReference type="Gene3D" id="3.10.180.10">
    <property type="entry name" value="2,3-Dihydroxybiphenyl 1,2-Dioxygenase, domain 1"/>
    <property type="match status" value="1"/>
</dbReference>
<dbReference type="InterPro" id="IPR004360">
    <property type="entry name" value="Glyas_Fos-R_dOase_dom"/>
</dbReference>
<reference evidence="2 3" key="1">
    <citation type="journal article" date="2016" name="Antonie Van Leeuwenhoek">
        <title>Dongia soli sp. nov., isolated from soil from Dokdo, Korea.</title>
        <authorList>
            <person name="Kim D.U."/>
            <person name="Lee H."/>
            <person name="Kim H."/>
            <person name="Kim S.G."/>
            <person name="Ka J.O."/>
        </authorList>
    </citation>
    <scope>NUCLEOTIDE SEQUENCE [LARGE SCALE GENOMIC DNA]</scope>
    <source>
        <strain evidence="2 3">D78</strain>
    </source>
</reference>
<dbReference type="PANTHER" id="PTHR35006:SF2">
    <property type="entry name" value="GLYOXALASE FAMILY PROTEIN (AFU_ORTHOLOGUE AFUA_5G14830)"/>
    <property type="match status" value="1"/>
</dbReference>
<dbReference type="Proteomes" id="UP001279642">
    <property type="component" value="Unassembled WGS sequence"/>
</dbReference>
<evidence type="ECO:0000313" key="2">
    <source>
        <dbReference type="EMBL" id="MDY0881749.1"/>
    </source>
</evidence>
<sequence>MIDHVSLGVSDLAAARGFYDRVLAGLGYVRSMDIDLPGQGVVAHGYGEKGGTPSFWIGVPEKLDAEGSRRGGVHIAFMGKRRADIDAFHAAVLAAGGADNGAPGLRAHYHADYYGAFAFDPDGNKIEACCHHPEP</sequence>
<gene>
    <name evidence="2" type="ORF">SMD27_02740</name>
</gene>
<dbReference type="RefSeq" id="WP_320506800.1">
    <property type="nucleotide sequence ID" value="NZ_JAXCLW010000001.1"/>
</dbReference>
<accession>A0ABU5E6T5</accession>